<comment type="caution">
    <text evidence="2">The sequence shown here is derived from an EMBL/GenBank/DDBJ whole genome shotgun (WGS) entry which is preliminary data.</text>
</comment>
<dbReference type="InterPro" id="IPR050259">
    <property type="entry name" value="SDR"/>
</dbReference>
<dbReference type="PANTHER" id="PTHR42879">
    <property type="entry name" value="3-OXOACYL-(ACYL-CARRIER-PROTEIN) REDUCTASE"/>
    <property type="match status" value="1"/>
</dbReference>
<dbReference type="SUPFAM" id="SSF51735">
    <property type="entry name" value="NAD(P)-binding Rossmann-fold domains"/>
    <property type="match status" value="1"/>
</dbReference>
<evidence type="ECO:0000313" key="2">
    <source>
        <dbReference type="EMBL" id="MFC6954715.1"/>
    </source>
</evidence>
<dbReference type="EMBL" id="JBHSXN010000003">
    <property type="protein sequence ID" value="MFC6954715.1"/>
    <property type="molecule type" value="Genomic_DNA"/>
</dbReference>
<name>A0ABD5VGS9_9EURY</name>
<dbReference type="Pfam" id="PF13561">
    <property type="entry name" value="adh_short_C2"/>
    <property type="match status" value="1"/>
</dbReference>
<dbReference type="Gene3D" id="3.40.50.720">
    <property type="entry name" value="NAD(P)-binding Rossmann-like Domain"/>
    <property type="match status" value="1"/>
</dbReference>
<comment type="similarity">
    <text evidence="1">Belongs to the short-chain dehydrogenases/reductases (SDR) family.</text>
</comment>
<dbReference type="InterPro" id="IPR002347">
    <property type="entry name" value="SDR_fam"/>
</dbReference>
<dbReference type="InterPro" id="IPR020904">
    <property type="entry name" value="Sc_DH/Rdtase_CS"/>
</dbReference>
<dbReference type="GO" id="GO:0032787">
    <property type="term" value="P:monocarboxylic acid metabolic process"/>
    <property type="evidence" value="ECO:0007669"/>
    <property type="project" value="UniProtKB-ARBA"/>
</dbReference>
<dbReference type="PANTHER" id="PTHR42879:SF2">
    <property type="entry name" value="3-OXOACYL-[ACYL-CARRIER-PROTEIN] REDUCTASE FABG"/>
    <property type="match status" value="1"/>
</dbReference>
<keyword evidence="3" id="KW-1185">Reference proteome</keyword>
<dbReference type="RefSeq" id="WP_336351651.1">
    <property type="nucleotide sequence ID" value="NZ_JAZAQL010000003.1"/>
</dbReference>
<proteinExistence type="inferred from homology"/>
<dbReference type="PROSITE" id="PS00061">
    <property type="entry name" value="ADH_SHORT"/>
    <property type="match status" value="1"/>
</dbReference>
<reference evidence="2 3" key="1">
    <citation type="journal article" date="2019" name="Int. J. Syst. Evol. Microbiol.">
        <title>The Global Catalogue of Microorganisms (GCM) 10K type strain sequencing project: providing services to taxonomists for standard genome sequencing and annotation.</title>
        <authorList>
            <consortium name="The Broad Institute Genomics Platform"/>
            <consortium name="The Broad Institute Genome Sequencing Center for Infectious Disease"/>
            <person name="Wu L."/>
            <person name="Ma J."/>
        </authorList>
    </citation>
    <scope>NUCLEOTIDE SEQUENCE [LARGE SCALE GENOMIC DNA]</scope>
    <source>
        <strain evidence="2 3">GX26</strain>
    </source>
</reference>
<sequence length="261" mass="28054">MDFGLDDRTALVTGGAGRLGSEDCKHLAREGADVVVLDVDRDGAERVVEEIADDPEASGEGMAVECDLTDREDVAATIEAVEEETGGIDVLVNNAGFVDAVAKLEDFDDALWDRDVELNLTGAYNVTKAVYPGMKERGWGRIVTMASIAGWRGSFAQISYSTTKSGLIGFGKTLALEGAKYGVTSNVLTPNIVIEDLAEMEPEQLEAFNPQFERIRQATPMKELGREDDVAPLVCYLASEQARYVTGQVIGVTGGADLFSY</sequence>
<protein>
    <submittedName>
        <fullName evidence="2">SDR family NAD(P)-dependent oxidoreductase</fullName>
    </submittedName>
</protein>
<evidence type="ECO:0000313" key="3">
    <source>
        <dbReference type="Proteomes" id="UP001596395"/>
    </source>
</evidence>
<dbReference type="PRINTS" id="PR00081">
    <property type="entry name" value="GDHRDH"/>
</dbReference>
<dbReference type="InterPro" id="IPR036291">
    <property type="entry name" value="NAD(P)-bd_dom_sf"/>
</dbReference>
<dbReference type="AlphaFoldDB" id="A0ABD5VGS9"/>
<gene>
    <name evidence="2" type="ORF">ACFQGB_17755</name>
</gene>
<evidence type="ECO:0000256" key="1">
    <source>
        <dbReference type="ARBA" id="ARBA00006484"/>
    </source>
</evidence>
<dbReference type="Proteomes" id="UP001596395">
    <property type="component" value="Unassembled WGS sequence"/>
</dbReference>
<organism evidence="2 3">
    <name type="scientific">Halorubellus litoreus</name>
    <dbReference type="NCBI Taxonomy" id="755308"/>
    <lineage>
        <taxon>Archaea</taxon>
        <taxon>Methanobacteriati</taxon>
        <taxon>Methanobacteriota</taxon>
        <taxon>Stenosarchaea group</taxon>
        <taxon>Halobacteria</taxon>
        <taxon>Halobacteriales</taxon>
        <taxon>Halorubellaceae</taxon>
        <taxon>Halorubellus</taxon>
    </lineage>
</organism>
<dbReference type="FunFam" id="3.40.50.720:FF:000084">
    <property type="entry name" value="Short-chain dehydrogenase reductase"/>
    <property type="match status" value="1"/>
</dbReference>
<accession>A0ABD5VGS9</accession>
<dbReference type="PRINTS" id="PR00080">
    <property type="entry name" value="SDRFAMILY"/>
</dbReference>